<dbReference type="Proteomes" id="UP001418444">
    <property type="component" value="Unassembled WGS sequence"/>
</dbReference>
<accession>A0ABP7PRQ1</accession>
<reference evidence="3" key="1">
    <citation type="journal article" date="2019" name="Int. J. Syst. Evol. Microbiol.">
        <title>The Global Catalogue of Microorganisms (GCM) 10K type strain sequencing project: providing services to taxonomists for standard genome sequencing and annotation.</title>
        <authorList>
            <consortium name="The Broad Institute Genomics Platform"/>
            <consortium name="The Broad Institute Genome Sequencing Center for Infectious Disease"/>
            <person name="Wu L."/>
            <person name="Ma J."/>
        </authorList>
    </citation>
    <scope>NUCLEOTIDE SEQUENCE [LARGE SCALE GENOMIC DNA]</scope>
    <source>
        <strain evidence="3">JCM 16923</strain>
    </source>
</reference>
<dbReference type="Pfam" id="PF13350">
    <property type="entry name" value="Y_phosphatase3"/>
    <property type="match status" value="1"/>
</dbReference>
<dbReference type="InterPro" id="IPR026893">
    <property type="entry name" value="Tyr/Ser_Pase_IphP-type"/>
</dbReference>
<proteinExistence type="inferred from homology"/>
<evidence type="ECO:0000256" key="1">
    <source>
        <dbReference type="ARBA" id="ARBA00009580"/>
    </source>
</evidence>
<dbReference type="InterPro" id="IPR016130">
    <property type="entry name" value="Tyr_Pase_AS"/>
</dbReference>
<evidence type="ECO:0000313" key="3">
    <source>
        <dbReference type="Proteomes" id="UP001418444"/>
    </source>
</evidence>
<evidence type="ECO:0000313" key="2">
    <source>
        <dbReference type="EMBL" id="GAA3970127.1"/>
    </source>
</evidence>
<dbReference type="PANTHER" id="PTHR31126">
    <property type="entry name" value="TYROSINE-PROTEIN PHOSPHATASE"/>
    <property type="match status" value="1"/>
</dbReference>
<dbReference type="RefSeq" id="WP_344785817.1">
    <property type="nucleotide sequence ID" value="NZ_BAAAZW010000013.1"/>
</dbReference>
<dbReference type="SUPFAM" id="SSF52799">
    <property type="entry name" value="(Phosphotyrosine protein) phosphatases II"/>
    <property type="match status" value="1"/>
</dbReference>
<sequence>MTQAPAALPAPSPVPALPNLRDLGGWSTADGRTVKSGKLFRSTDFRNVADDAQAALAGLDLRTIYDLRSEAERQALPDPALAGVTDVPLDVLADSKHAIPGNLNKILADPTVVAEFTKQMAGKSADFIAGTYRDLVTMPSAKNSYRRFYLGLLGEDSGPALFHCTTGKDRTGWAAAGFLSLMGVDRDAVYHDYLETNERLLPSLAPLFDEFAAAGGDPEALRPLLGVRREYLDAAFAEVAKAYGDVAGYFAQGLGIDAAGQDRLRDRYLLG</sequence>
<name>A0ABP7PRQ1_9ACTN</name>
<dbReference type="EMBL" id="BAAAZW010000013">
    <property type="protein sequence ID" value="GAA3970127.1"/>
    <property type="molecule type" value="Genomic_DNA"/>
</dbReference>
<gene>
    <name evidence="2" type="ORF">GCM10022231_34440</name>
</gene>
<keyword evidence="3" id="KW-1185">Reference proteome</keyword>
<dbReference type="PROSITE" id="PS00383">
    <property type="entry name" value="TYR_PHOSPHATASE_1"/>
    <property type="match status" value="1"/>
</dbReference>
<dbReference type="PANTHER" id="PTHR31126:SF1">
    <property type="entry name" value="TYROSINE SPECIFIC PROTEIN PHOSPHATASES DOMAIN-CONTAINING PROTEIN"/>
    <property type="match status" value="1"/>
</dbReference>
<dbReference type="InterPro" id="IPR029021">
    <property type="entry name" value="Prot-tyrosine_phosphatase-like"/>
</dbReference>
<comment type="caution">
    <text evidence="2">The sequence shown here is derived from an EMBL/GenBank/DDBJ whole genome shotgun (WGS) entry which is preliminary data.</text>
</comment>
<protein>
    <submittedName>
        <fullName evidence="2">Tyrosine-protein phosphatase</fullName>
    </submittedName>
</protein>
<dbReference type="Gene3D" id="3.90.190.10">
    <property type="entry name" value="Protein tyrosine phosphatase superfamily"/>
    <property type="match status" value="1"/>
</dbReference>
<comment type="similarity">
    <text evidence="1">Belongs to the protein-tyrosine phosphatase family.</text>
</comment>
<organism evidence="2 3">
    <name type="scientific">Gordonia caeni</name>
    <dbReference type="NCBI Taxonomy" id="1007097"/>
    <lineage>
        <taxon>Bacteria</taxon>
        <taxon>Bacillati</taxon>
        <taxon>Actinomycetota</taxon>
        <taxon>Actinomycetes</taxon>
        <taxon>Mycobacteriales</taxon>
        <taxon>Gordoniaceae</taxon>
        <taxon>Gordonia</taxon>
    </lineage>
</organism>